<dbReference type="EMBL" id="AUZZ01008538">
    <property type="protein sequence ID" value="EQD37367.1"/>
    <property type="molecule type" value="Genomic_DNA"/>
</dbReference>
<comment type="caution">
    <text evidence="3">The sequence shown here is derived from an EMBL/GenBank/DDBJ whole genome shotgun (WGS) entry which is preliminary data.</text>
</comment>
<accession>T0YZI6</accession>
<feature type="region of interest" description="Disordered" evidence="1">
    <location>
        <begin position="73"/>
        <end position="95"/>
    </location>
</feature>
<gene>
    <name evidence="3" type="ORF">B2A_11807</name>
</gene>
<feature type="domain" description="HTH-like" evidence="2">
    <location>
        <begin position="20"/>
        <end position="74"/>
    </location>
</feature>
<evidence type="ECO:0000259" key="2">
    <source>
        <dbReference type="Pfam" id="PF13276"/>
    </source>
</evidence>
<sequence length="123" mass="13691">SSYYVWVSKHLGPSEEELQEAYLANSIFDIWNKSKGAYGEPRVTAQLRRNSQVINPKKVARIMAEIGISGACGRTKTNTTRRDPNAKPSPDLVDREFSADSPNELFVGDITLPTYLQLKDGCT</sequence>
<dbReference type="InterPro" id="IPR050900">
    <property type="entry name" value="Transposase_IS3/IS150/IS904"/>
</dbReference>
<dbReference type="Pfam" id="PF13276">
    <property type="entry name" value="HTH_21"/>
    <property type="match status" value="1"/>
</dbReference>
<organism evidence="3">
    <name type="scientific">mine drainage metagenome</name>
    <dbReference type="NCBI Taxonomy" id="410659"/>
    <lineage>
        <taxon>unclassified sequences</taxon>
        <taxon>metagenomes</taxon>
        <taxon>ecological metagenomes</taxon>
    </lineage>
</organism>
<protein>
    <submittedName>
        <fullName evidence="3">Transposase</fullName>
    </submittedName>
</protein>
<evidence type="ECO:0000313" key="3">
    <source>
        <dbReference type="EMBL" id="EQD37367.1"/>
    </source>
</evidence>
<reference evidence="3" key="1">
    <citation type="submission" date="2013-08" db="EMBL/GenBank/DDBJ databases">
        <authorList>
            <person name="Mendez C."/>
            <person name="Richter M."/>
            <person name="Ferrer M."/>
            <person name="Sanchez J."/>
        </authorList>
    </citation>
    <scope>NUCLEOTIDE SEQUENCE</scope>
</reference>
<dbReference type="PANTHER" id="PTHR46889:SF4">
    <property type="entry name" value="TRANSPOSASE INSO FOR INSERTION SEQUENCE ELEMENT IS911B-RELATED"/>
    <property type="match status" value="1"/>
</dbReference>
<reference evidence="3" key="2">
    <citation type="journal article" date="2014" name="ISME J.">
        <title>Microbial stratification in low pH oxic and suboxic macroscopic growths along an acid mine drainage.</title>
        <authorList>
            <person name="Mendez-Garcia C."/>
            <person name="Mesa V."/>
            <person name="Sprenger R.R."/>
            <person name="Richter M."/>
            <person name="Diez M.S."/>
            <person name="Solano J."/>
            <person name="Bargiela R."/>
            <person name="Golyshina O.V."/>
            <person name="Manteca A."/>
            <person name="Ramos J.L."/>
            <person name="Gallego J.R."/>
            <person name="Llorente I."/>
            <person name="Martins Dos Santos V.A."/>
            <person name="Jensen O.N."/>
            <person name="Pelaez A.I."/>
            <person name="Sanchez J."/>
            <person name="Ferrer M."/>
        </authorList>
    </citation>
    <scope>NUCLEOTIDE SEQUENCE</scope>
</reference>
<dbReference type="PANTHER" id="PTHR46889">
    <property type="entry name" value="TRANSPOSASE INSF FOR INSERTION SEQUENCE IS3B-RELATED"/>
    <property type="match status" value="1"/>
</dbReference>
<feature type="non-terminal residue" evidence="3">
    <location>
        <position position="1"/>
    </location>
</feature>
<evidence type="ECO:0000256" key="1">
    <source>
        <dbReference type="SAM" id="MobiDB-lite"/>
    </source>
</evidence>
<name>T0YZI6_9ZZZZ</name>
<dbReference type="AlphaFoldDB" id="T0YZI6"/>
<dbReference type="InterPro" id="IPR025948">
    <property type="entry name" value="HTH-like_dom"/>
</dbReference>
<proteinExistence type="predicted"/>